<gene>
    <name evidence="3" type="primary">pipB2</name>
    <name evidence="3" type="ORF">NCTC8529_01313</name>
</gene>
<proteinExistence type="predicted"/>
<feature type="coiled-coil region" evidence="1">
    <location>
        <begin position="135"/>
        <end position="200"/>
    </location>
</feature>
<dbReference type="EMBL" id="LR134310">
    <property type="protein sequence ID" value="VEE91386.1"/>
    <property type="molecule type" value="Genomic_DNA"/>
</dbReference>
<dbReference type="Pfam" id="PF13599">
    <property type="entry name" value="Pentapeptide_4"/>
    <property type="match status" value="1"/>
</dbReference>
<name>A0AAX3FK05_ACTEU</name>
<dbReference type="PANTHER" id="PTHR14136:SF17">
    <property type="entry name" value="BTB_POZ DOMAIN-CONTAINING PROTEIN KCTD9"/>
    <property type="match status" value="1"/>
</dbReference>
<dbReference type="RefSeq" id="WP_005599245.1">
    <property type="nucleotide sequence ID" value="NZ_LR134310.1"/>
</dbReference>
<dbReference type="Proteomes" id="UP000268529">
    <property type="component" value="Chromosome"/>
</dbReference>
<dbReference type="InterPro" id="IPR001646">
    <property type="entry name" value="5peptide_repeat"/>
</dbReference>
<keyword evidence="2" id="KW-0812">Transmembrane</keyword>
<protein>
    <submittedName>
        <fullName evidence="3">Pentapeptide repeat-containing protein</fullName>
    </submittedName>
</protein>
<evidence type="ECO:0000313" key="3">
    <source>
        <dbReference type="EMBL" id="VEE91386.1"/>
    </source>
</evidence>
<reference evidence="3 4" key="1">
    <citation type="submission" date="2018-12" db="EMBL/GenBank/DDBJ databases">
        <authorList>
            <consortium name="Pathogen Informatics"/>
        </authorList>
    </citation>
    <scope>NUCLEOTIDE SEQUENCE [LARGE SCALE GENOMIC DNA]</scope>
    <source>
        <strain evidence="3 4">NCTC8529</strain>
    </source>
</reference>
<keyword evidence="2" id="KW-0472">Membrane</keyword>
<evidence type="ECO:0000313" key="4">
    <source>
        <dbReference type="Proteomes" id="UP000268529"/>
    </source>
</evidence>
<accession>A0AAX3FK05</accession>
<keyword evidence="2" id="KW-1133">Transmembrane helix</keyword>
<keyword evidence="1" id="KW-0175">Coiled coil</keyword>
<dbReference type="PANTHER" id="PTHR14136">
    <property type="entry name" value="BTB_POZ DOMAIN-CONTAINING PROTEIN KCTD9"/>
    <property type="match status" value="1"/>
</dbReference>
<feature type="transmembrane region" description="Helical" evidence="2">
    <location>
        <begin position="271"/>
        <end position="297"/>
    </location>
</feature>
<organism evidence="3 4">
    <name type="scientific">Actinobacillus equuli</name>
    <dbReference type="NCBI Taxonomy" id="718"/>
    <lineage>
        <taxon>Bacteria</taxon>
        <taxon>Pseudomonadati</taxon>
        <taxon>Pseudomonadota</taxon>
        <taxon>Gammaproteobacteria</taxon>
        <taxon>Pasteurellales</taxon>
        <taxon>Pasteurellaceae</taxon>
        <taxon>Actinobacillus</taxon>
    </lineage>
</organism>
<evidence type="ECO:0000256" key="1">
    <source>
        <dbReference type="SAM" id="Coils"/>
    </source>
</evidence>
<dbReference type="GeneID" id="92743927"/>
<feature type="transmembrane region" description="Helical" evidence="2">
    <location>
        <begin position="240"/>
        <end position="259"/>
    </location>
</feature>
<sequence>MSTIRAYSNSNIDIELAEHELWILSNKQKGKQANFSGRNLSGMTIEKRNLRDAQFINSILIGCTFKNSDLTNANFTNANLTNTNFEEINILNTNFTNANLTKTSFHRINLSDANFDNAKFESANIKNIIKTNYSQNHLKEDISKLKKEVSQKNVELAKLDSQSQEKFKLEKEVQNLKISIQEKEEQLNSKQIEIDNLKTSLSERIIDAKDSLETALKNTDTQITENTNESKLLRETVKRLFYLDIILLILIPLLIWNPANWSLLSTVQYKFIILSAYLGHWAILFYTLPILVILIMATTLLRHDQKLINEIRHFSAMKHEIELFSGLLEASQHAANSFGDPEKAAKYVEDTFTLIRNKLLKVEKQIIQNTDNDEIDSNRTIDLLNKVADLLNKLSK</sequence>
<dbReference type="Gene3D" id="2.160.20.80">
    <property type="entry name" value="E3 ubiquitin-protein ligase SopA"/>
    <property type="match status" value="1"/>
</dbReference>
<dbReference type="SUPFAM" id="SSF141571">
    <property type="entry name" value="Pentapeptide repeat-like"/>
    <property type="match status" value="1"/>
</dbReference>
<dbReference type="AlphaFoldDB" id="A0AAX3FK05"/>
<evidence type="ECO:0000256" key="2">
    <source>
        <dbReference type="SAM" id="Phobius"/>
    </source>
</evidence>
<dbReference type="InterPro" id="IPR051082">
    <property type="entry name" value="Pentapeptide-BTB/POZ_domain"/>
</dbReference>